<dbReference type="InterPro" id="IPR019734">
    <property type="entry name" value="TPR_rpt"/>
</dbReference>
<evidence type="ECO:0000259" key="8">
    <source>
        <dbReference type="PROSITE" id="PS50059"/>
    </source>
</evidence>
<dbReference type="PANTHER" id="PTHR46512:SF1">
    <property type="entry name" value="PEPTIDYLPROLYL ISOMERASE"/>
    <property type="match status" value="1"/>
</dbReference>
<dbReference type="SUPFAM" id="SSF48452">
    <property type="entry name" value="TPR-like"/>
    <property type="match status" value="2"/>
</dbReference>
<dbReference type="Pfam" id="PF00254">
    <property type="entry name" value="FKBP_C"/>
    <property type="match status" value="1"/>
</dbReference>
<keyword evidence="3" id="KW-0697">Rotamase</keyword>
<evidence type="ECO:0000313" key="9">
    <source>
        <dbReference type="EMBL" id="KPJ09606.1"/>
    </source>
</evidence>
<dbReference type="FunCoup" id="A0A194R188">
    <property type="interactions" value="782"/>
</dbReference>
<sequence length="628" mass="69069">MSEGEKPLVDKSESSSFEDLASAAAHEIEEAKLAEATAAEKEKSAETQKDEWQDLLGSGALLKKIIKSGDDSEGLRPHRGDICRISYEIKIKDSNEDYFEKRDNIKIYLGDNEILQGLDLALTLMYKGEACHLHMAPRFGYGESGLKPGESLGLIGEADGQKYDGSVIGPDTWLEAKLELHDWSEEPEHETLSIAERMEIGIRRRKRGNWWYGREEPQLAIQLYRRALDVLDESEGGITDPTPSGELAQASDALQELLEERLRAQTNIASAQQKAGDFDAALQTVNRVLSCQPRNQKALYRKSRILSAMGRNAEALEAARAMGGILPYEAGVRGGAAERHLAKRMLGTASPKPGVAPDKKPSRAKCSGVQIQSAGALMSHAVLGTLQRTAVITNSQENEFQDMFFLGMVVTFIIVLDLLFIIFGIRRRKRGNWWYGREEPQLAIQLYRRALDVLDESEGGITDPTPSGELAQASDALQELLEERLRVHNNMAAAQHKAGAFDAALQAVTRVLSCQPKNAKALYRKSRILSAMGRNAEALEAARAMGGIAPADAGARRQLLLCEQKVSRDRSVERHLAKRMLGTASPKPGVAPDKKPSRAKMLVWGSLLLSLLVGVASVLVYRYKVQAH</sequence>
<feature type="coiled-coil region" evidence="5">
    <location>
        <begin position="470"/>
        <end position="497"/>
    </location>
</feature>
<reference evidence="9 10" key="1">
    <citation type="journal article" date="2015" name="Nat. Commun.">
        <title>Outbred genome sequencing and CRISPR/Cas9 gene editing in butterflies.</title>
        <authorList>
            <person name="Li X."/>
            <person name="Fan D."/>
            <person name="Zhang W."/>
            <person name="Liu G."/>
            <person name="Zhang L."/>
            <person name="Zhao L."/>
            <person name="Fang X."/>
            <person name="Chen L."/>
            <person name="Dong Y."/>
            <person name="Chen Y."/>
            <person name="Ding Y."/>
            <person name="Zhao R."/>
            <person name="Feng M."/>
            <person name="Zhu Y."/>
            <person name="Feng Y."/>
            <person name="Jiang X."/>
            <person name="Zhu D."/>
            <person name="Xiang H."/>
            <person name="Feng X."/>
            <person name="Li S."/>
            <person name="Wang J."/>
            <person name="Zhang G."/>
            <person name="Kronforst M.R."/>
            <person name="Wang W."/>
        </authorList>
    </citation>
    <scope>NUCLEOTIDE SEQUENCE [LARGE SCALE GENOMIC DNA]</scope>
    <source>
        <strain evidence="9">Ya'a_city_454_Pm</strain>
        <tissue evidence="9">Whole body</tissue>
    </source>
</reference>
<feature type="coiled-coil region" evidence="5">
    <location>
        <begin position="247"/>
        <end position="274"/>
    </location>
</feature>
<dbReference type="InParanoid" id="A0A194R188"/>
<evidence type="ECO:0000256" key="2">
    <source>
        <dbReference type="ARBA" id="ARBA00022803"/>
    </source>
</evidence>
<protein>
    <recommendedName>
        <fullName evidence="3">peptidylprolyl isomerase</fullName>
        <ecNumber evidence="3">5.2.1.8</ecNumber>
    </recommendedName>
</protein>
<keyword evidence="5" id="KW-0175">Coiled coil</keyword>
<dbReference type="Proteomes" id="UP000053240">
    <property type="component" value="Unassembled WGS sequence"/>
</dbReference>
<proteinExistence type="predicted"/>
<keyword evidence="7" id="KW-0472">Membrane</keyword>
<evidence type="ECO:0000256" key="5">
    <source>
        <dbReference type="SAM" id="Coils"/>
    </source>
</evidence>
<evidence type="ECO:0000313" key="10">
    <source>
        <dbReference type="Proteomes" id="UP000053240"/>
    </source>
</evidence>
<keyword evidence="1" id="KW-0677">Repeat</keyword>
<feature type="compositionally biased region" description="Basic and acidic residues" evidence="6">
    <location>
        <begin position="1"/>
        <end position="13"/>
    </location>
</feature>
<dbReference type="GO" id="GO:0043066">
    <property type="term" value="P:negative regulation of apoptotic process"/>
    <property type="evidence" value="ECO:0007669"/>
    <property type="project" value="TreeGrafter"/>
</dbReference>
<evidence type="ECO:0000256" key="3">
    <source>
        <dbReference type="PROSITE-ProRule" id="PRU00277"/>
    </source>
</evidence>
<keyword evidence="3 9" id="KW-0413">Isomerase</keyword>
<dbReference type="SUPFAM" id="SSF54534">
    <property type="entry name" value="FKBP-like"/>
    <property type="match status" value="1"/>
</dbReference>
<accession>A0A194R188</accession>
<dbReference type="GO" id="GO:0005829">
    <property type="term" value="C:cytosol"/>
    <property type="evidence" value="ECO:0007669"/>
    <property type="project" value="TreeGrafter"/>
</dbReference>
<evidence type="ECO:0000256" key="7">
    <source>
        <dbReference type="SAM" id="Phobius"/>
    </source>
</evidence>
<name>A0A194R188_PAPMA</name>
<dbReference type="SMART" id="SM00028">
    <property type="entry name" value="TPR"/>
    <property type="match status" value="5"/>
</dbReference>
<keyword evidence="7" id="KW-1133">Transmembrane helix</keyword>
<feature type="transmembrane region" description="Helical" evidence="7">
    <location>
        <begin position="403"/>
        <end position="425"/>
    </location>
</feature>
<dbReference type="GO" id="GO:0005740">
    <property type="term" value="C:mitochondrial envelope"/>
    <property type="evidence" value="ECO:0007669"/>
    <property type="project" value="TreeGrafter"/>
</dbReference>
<evidence type="ECO:0000256" key="6">
    <source>
        <dbReference type="SAM" id="MobiDB-lite"/>
    </source>
</evidence>
<dbReference type="Gene3D" id="3.10.50.40">
    <property type="match status" value="1"/>
</dbReference>
<feature type="transmembrane region" description="Helical" evidence="7">
    <location>
        <begin position="602"/>
        <end position="623"/>
    </location>
</feature>
<evidence type="ECO:0000256" key="4">
    <source>
        <dbReference type="PROSITE-ProRule" id="PRU00339"/>
    </source>
</evidence>
<keyword evidence="10" id="KW-1185">Reference proteome</keyword>
<gene>
    <name evidence="9" type="ORF">RR48_13240</name>
</gene>
<dbReference type="InterPro" id="IPR001179">
    <property type="entry name" value="PPIase_FKBP_dom"/>
</dbReference>
<dbReference type="GO" id="GO:0044183">
    <property type="term" value="F:protein folding chaperone"/>
    <property type="evidence" value="ECO:0007669"/>
    <property type="project" value="TreeGrafter"/>
</dbReference>
<dbReference type="AlphaFoldDB" id="A0A194R188"/>
<dbReference type="InterPro" id="IPR050754">
    <property type="entry name" value="FKBP4/5/8-like"/>
</dbReference>
<dbReference type="STRING" id="76193.A0A194R188"/>
<comment type="catalytic activity">
    <reaction evidence="3">
        <text>[protein]-peptidylproline (omega=180) = [protein]-peptidylproline (omega=0)</text>
        <dbReference type="Rhea" id="RHEA:16237"/>
        <dbReference type="Rhea" id="RHEA-COMP:10747"/>
        <dbReference type="Rhea" id="RHEA-COMP:10748"/>
        <dbReference type="ChEBI" id="CHEBI:83833"/>
        <dbReference type="ChEBI" id="CHEBI:83834"/>
        <dbReference type="EC" id="5.2.1.8"/>
    </reaction>
</comment>
<dbReference type="PROSITE" id="PS50059">
    <property type="entry name" value="FKBP_PPIASE"/>
    <property type="match status" value="1"/>
</dbReference>
<dbReference type="GO" id="GO:0003755">
    <property type="term" value="F:peptidyl-prolyl cis-trans isomerase activity"/>
    <property type="evidence" value="ECO:0007669"/>
    <property type="project" value="UniProtKB-KW"/>
</dbReference>
<dbReference type="InterPro" id="IPR005158">
    <property type="entry name" value="BTAD"/>
</dbReference>
<dbReference type="InterPro" id="IPR046357">
    <property type="entry name" value="PPIase_dom_sf"/>
</dbReference>
<dbReference type="PANTHER" id="PTHR46512">
    <property type="entry name" value="PEPTIDYLPROLYL ISOMERASE"/>
    <property type="match status" value="1"/>
</dbReference>
<keyword evidence="7" id="KW-0812">Transmembrane</keyword>
<feature type="repeat" description="TPR" evidence="4">
    <location>
        <begin position="262"/>
        <end position="295"/>
    </location>
</feature>
<evidence type="ECO:0000256" key="1">
    <source>
        <dbReference type="ARBA" id="ARBA00022737"/>
    </source>
</evidence>
<dbReference type="GO" id="GO:0012505">
    <property type="term" value="C:endomembrane system"/>
    <property type="evidence" value="ECO:0007669"/>
    <property type="project" value="TreeGrafter"/>
</dbReference>
<dbReference type="EC" id="5.2.1.8" evidence="3"/>
<feature type="region of interest" description="Disordered" evidence="6">
    <location>
        <begin position="1"/>
        <end position="21"/>
    </location>
</feature>
<feature type="domain" description="PPIase FKBP-type" evidence="8">
    <location>
        <begin position="80"/>
        <end position="184"/>
    </location>
</feature>
<dbReference type="InterPro" id="IPR011990">
    <property type="entry name" value="TPR-like_helical_dom_sf"/>
</dbReference>
<dbReference type="EMBL" id="KQ461073">
    <property type="protein sequence ID" value="KPJ09606.1"/>
    <property type="molecule type" value="Genomic_DNA"/>
</dbReference>
<keyword evidence="2 4" id="KW-0802">TPR repeat</keyword>
<organism evidence="9 10">
    <name type="scientific">Papilio machaon</name>
    <name type="common">Old World swallowtail butterfly</name>
    <dbReference type="NCBI Taxonomy" id="76193"/>
    <lineage>
        <taxon>Eukaryota</taxon>
        <taxon>Metazoa</taxon>
        <taxon>Ecdysozoa</taxon>
        <taxon>Arthropoda</taxon>
        <taxon>Hexapoda</taxon>
        <taxon>Insecta</taxon>
        <taxon>Pterygota</taxon>
        <taxon>Neoptera</taxon>
        <taxon>Endopterygota</taxon>
        <taxon>Lepidoptera</taxon>
        <taxon>Glossata</taxon>
        <taxon>Ditrysia</taxon>
        <taxon>Papilionoidea</taxon>
        <taxon>Papilionidae</taxon>
        <taxon>Papilioninae</taxon>
        <taxon>Papilio</taxon>
    </lineage>
</organism>
<dbReference type="PROSITE" id="PS50005">
    <property type="entry name" value="TPR"/>
    <property type="match status" value="1"/>
</dbReference>
<dbReference type="Pfam" id="PF03704">
    <property type="entry name" value="BTAD"/>
    <property type="match status" value="1"/>
</dbReference>
<dbReference type="GO" id="GO:0016020">
    <property type="term" value="C:membrane"/>
    <property type="evidence" value="ECO:0007669"/>
    <property type="project" value="TreeGrafter"/>
</dbReference>
<dbReference type="Gene3D" id="1.25.40.10">
    <property type="entry name" value="Tetratricopeptide repeat domain"/>
    <property type="match status" value="2"/>
</dbReference>